<dbReference type="PANTHER" id="PTHR42718:SF42">
    <property type="entry name" value="EXPORT PROTEIN"/>
    <property type="match status" value="1"/>
</dbReference>
<dbReference type="Gene3D" id="1.20.1250.20">
    <property type="entry name" value="MFS general substrate transporter like domains"/>
    <property type="match status" value="1"/>
</dbReference>
<sequence>MNRPVEEMKQPYARRWWALLVLCLSLLIIVMANTALTVAAPDMTKDLGLSSSDLQWVIDGYTVPYAALMLLLGAIGDKYSRRGALVLGLVVFGAGSVAGSLVDSSGGVIAARAVMGFGAAMIMPATLSLLAATFPRAERAKAIVLWTATAGLAIAAGPLVAGALLQNHGWASTFLINVPIAVVAIIGAFVLVPPSKAGHSNRIDYVGGALSVIWTGALVYMIIQGPHFGWDAKAISAAVVAGVGLLAFVAWELRHPHPILNVRRFLDRRFAGSNLAVALFFLAVFGAFYYLTQHLQFVLGYNPLETGVRMLPLAGAVFVGSALTGYLTPRIGMKITVSAGMVAGTVALALLTRVDASSSYGDFVAPLIILGLAIGLALSPCTDAIMGAFPESELGVGGAVNDTSLELGGSLGIAILGSVLASSYSSKLADAASASGTKLPDGTLETAQDSVGAGYAVAQGIGDKAHEVAGQAAKATSPEQAAQLKGQAEQLAQGAGKMADAVGSAFSDSVAHTSLVGAAILGVGTVLVAVLLPRKSASAADAAADTAVPEGADADGGVREREPQR</sequence>
<dbReference type="InterPro" id="IPR020846">
    <property type="entry name" value="MFS_dom"/>
</dbReference>
<reference evidence="11 12" key="1">
    <citation type="submission" date="2018-05" db="EMBL/GenBank/DDBJ databases">
        <title>Streptomyces venezuelae.</title>
        <authorList>
            <person name="Kim W."/>
            <person name="Lee N."/>
            <person name="Cho B.-K."/>
        </authorList>
    </citation>
    <scope>NUCLEOTIDE SEQUENCE [LARGE SCALE GENOMIC DNA]</scope>
    <source>
        <strain evidence="11 12">ATCC 14583</strain>
    </source>
</reference>
<dbReference type="GO" id="GO:0046677">
    <property type="term" value="P:response to antibiotic"/>
    <property type="evidence" value="ECO:0007669"/>
    <property type="project" value="UniProtKB-KW"/>
</dbReference>
<evidence type="ECO:0000256" key="9">
    <source>
        <dbReference type="SAM" id="Phobius"/>
    </source>
</evidence>
<name>A0A5P2BHI1_STRVZ</name>
<keyword evidence="12" id="KW-1185">Reference proteome</keyword>
<dbReference type="Proteomes" id="UP000323046">
    <property type="component" value="Chromosome"/>
</dbReference>
<evidence type="ECO:0000313" key="12">
    <source>
        <dbReference type="Proteomes" id="UP000323046"/>
    </source>
</evidence>
<keyword evidence="4 9" id="KW-0812">Transmembrane</keyword>
<feature type="compositionally biased region" description="Low complexity" evidence="8">
    <location>
        <begin position="538"/>
        <end position="551"/>
    </location>
</feature>
<dbReference type="AlphaFoldDB" id="A0A5P2BHI1"/>
<feature type="transmembrane region" description="Helical" evidence="9">
    <location>
        <begin position="203"/>
        <end position="223"/>
    </location>
</feature>
<dbReference type="GO" id="GO:0005886">
    <property type="term" value="C:plasma membrane"/>
    <property type="evidence" value="ECO:0007669"/>
    <property type="project" value="UniProtKB-SubCell"/>
</dbReference>
<feature type="transmembrane region" description="Helical" evidence="9">
    <location>
        <begin position="108"/>
        <end position="131"/>
    </location>
</feature>
<dbReference type="InterPro" id="IPR004638">
    <property type="entry name" value="EmrB-like"/>
</dbReference>
<comment type="subcellular location">
    <subcellularLocation>
        <location evidence="1">Cell membrane</location>
        <topology evidence="1">Multi-pass membrane protein</topology>
    </subcellularLocation>
</comment>
<feature type="domain" description="Major facilitator superfamily (MFS) profile" evidence="10">
    <location>
        <begin position="18"/>
        <end position="536"/>
    </location>
</feature>
<evidence type="ECO:0000256" key="5">
    <source>
        <dbReference type="ARBA" id="ARBA00022989"/>
    </source>
</evidence>
<dbReference type="CDD" id="cd17321">
    <property type="entry name" value="MFS_MMR_MDR_like"/>
    <property type="match status" value="1"/>
</dbReference>
<evidence type="ECO:0000256" key="4">
    <source>
        <dbReference type="ARBA" id="ARBA00022692"/>
    </source>
</evidence>
<dbReference type="Gene3D" id="1.20.1720.10">
    <property type="entry name" value="Multidrug resistance protein D"/>
    <property type="match status" value="1"/>
</dbReference>
<keyword evidence="7" id="KW-0046">Antibiotic resistance</keyword>
<feature type="transmembrane region" description="Helical" evidence="9">
    <location>
        <begin position="55"/>
        <end position="76"/>
    </location>
</feature>
<dbReference type="SUPFAM" id="SSF103473">
    <property type="entry name" value="MFS general substrate transporter"/>
    <property type="match status" value="1"/>
</dbReference>
<keyword evidence="3" id="KW-1003">Cell membrane</keyword>
<feature type="transmembrane region" description="Helical" evidence="9">
    <location>
        <begin position="170"/>
        <end position="191"/>
    </location>
</feature>
<keyword evidence="5 9" id="KW-1133">Transmembrane helix</keyword>
<evidence type="ECO:0000259" key="10">
    <source>
        <dbReference type="PROSITE" id="PS50850"/>
    </source>
</evidence>
<feature type="transmembrane region" description="Helical" evidence="9">
    <location>
        <begin position="83"/>
        <end position="102"/>
    </location>
</feature>
<dbReference type="EMBL" id="CP029193">
    <property type="protein sequence ID" value="QES29567.1"/>
    <property type="molecule type" value="Genomic_DNA"/>
</dbReference>
<feature type="transmembrane region" description="Helical" evidence="9">
    <location>
        <begin position="363"/>
        <end position="386"/>
    </location>
</feature>
<evidence type="ECO:0000256" key="1">
    <source>
        <dbReference type="ARBA" id="ARBA00004651"/>
    </source>
</evidence>
<evidence type="ECO:0000256" key="6">
    <source>
        <dbReference type="ARBA" id="ARBA00023136"/>
    </source>
</evidence>
<dbReference type="OrthoDB" id="9781469at2"/>
<evidence type="ECO:0000256" key="3">
    <source>
        <dbReference type="ARBA" id="ARBA00022475"/>
    </source>
</evidence>
<dbReference type="Pfam" id="PF07690">
    <property type="entry name" value="MFS_1"/>
    <property type="match status" value="1"/>
</dbReference>
<proteinExistence type="predicted"/>
<evidence type="ECO:0000256" key="8">
    <source>
        <dbReference type="SAM" id="MobiDB-lite"/>
    </source>
</evidence>
<evidence type="ECO:0000256" key="2">
    <source>
        <dbReference type="ARBA" id="ARBA00022448"/>
    </source>
</evidence>
<feature type="region of interest" description="Disordered" evidence="8">
    <location>
        <begin position="538"/>
        <end position="565"/>
    </location>
</feature>
<feature type="transmembrane region" description="Helical" evidence="9">
    <location>
        <begin position="510"/>
        <end position="532"/>
    </location>
</feature>
<evidence type="ECO:0000313" key="11">
    <source>
        <dbReference type="EMBL" id="QES29567.1"/>
    </source>
</evidence>
<feature type="transmembrane region" description="Helical" evidence="9">
    <location>
        <begin position="335"/>
        <end position="351"/>
    </location>
</feature>
<feature type="transmembrane region" description="Helical" evidence="9">
    <location>
        <begin position="143"/>
        <end position="164"/>
    </location>
</feature>
<feature type="transmembrane region" description="Helical" evidence="9">
    <location>
        <begin position="235"/>
        <end position="253"/>
    </location>
</feature>
<dbReference type="PANTHER" id="PTHR42718">
    <property type="entry name" value="MAJOR FACILITATOR SUPERFAMILY MULTIDRUG TRANSPORTER MFSC"/>
    <property type="match status" value="1"/>
</dbReference>
<dbReference type="InterPro" id="IPR011701">
    <property type="entry name" value="MFS"/>
</dbReference>
<dbReference type="GO" id="GO:0022857">
    <property type="term" value="F:transmembrane transporter activity"/>
    <property type="evidence" value="ECO:0007669"/>
    <property type="project" value="InterPro"/>
</dbReference>
<keyword evidence="2" id="KW-0813">Transport</keyword>
<accession>A0A5P2BHI1</accession>
<evidence type="ECO:0000256" key="7">
    <source>
        <dbReference type="ARBA" id="ARBA00023251"/>
    </source>
</evidence>
<protein>
    <submittedName>
        <fullName evidence="11">MFS transporter</fullName>
    </submittedName>
</protein>
<dbReference type="RefSeq" id="WP_150172398.1">
    <property type="nucleotide sequence ID" value="NZ_CP029193.1"/>
</dbReference>
<dbReference type="NCBIfam" id="TIGR00711">
    <property type="entry name" value="efflux_EmrB"/>
    <property type="match status" value="1"/>
</dbReference>
<dbReference type="InterPro" id="IPR036259">
    <property type="entry name" value="MFS_trans_sf"/>
</dbReference>
<organism evidence="11 12">
    <name type="scientific">Streptomyces venezuelae</name>
    <dbReference type="NCBI Taxonomy" id="54571"/>
    <lineage>
        <taxon>Bacteria</taxon>
        <taxon>Bacillati</taxon>
        <taxon>Actinomycetota</taxon>
        <taxon>Actinomycetes</taxon>
        <taxon>Kitasatosporales</taxon>
        <taxon>Streptomycetaceae</taxon>
        <taxon>Streptomyces</taxon>
    </lineage>
</organism>
<feature type="compositionally biased region" description="Basic and acidic residues" evidence="8">
    <location>
        <begin position="556"/>
        <end position="565"/>
    </location>
</feature>
<feature type="transmembrane region" description="Helical" evidence="9">
    <location>
        <begin position="311"/>
        <end position="328"/>
    </location>
</feature>
<dbReference type="PROSITE" id="PS50850">
    <property type="entry name" value="MFS"/>
    <property type="match status" value="1"/>
</dbReference>
<feature type="transmembrane region" description="Helical" evidence="9">
    <location>
        <begin position="274"/>
        <end position="291"/>
    </location>
</feature>
<keyword evidence="6 9" id="KW-0472">Membrane</keyword>
<gene>
    <name evidence="11" type="ORF">DEJ47_26760</name>
</gene>